<feature type="compositionally biased region" description="Basic and acidic residues" evidence="1">
    <location>
        <begin position="373"/>
        <end position="382"/>
    </location>
</feature>
<evidence type="ECO:0000256" key="1">
    <source>
        <dbReference type="SAM" id="MobiDB-lite"/>
    </source>
</evidence>
<dbReference type="GeneID" id="23462739"/>
<accession>A0A0B5JDL3</accession>
<organism evidence="2 3">
    <name type="scientific">Pandoravirus inopinatum</name>
    <dbReference type="NCBI Taxonomy" id="1605721"/>
    <lineage>
        <taxon>Viruses</taxon>
        <taxon>Pandoravirus</taxon>
    </lineage>
</organism>
<proteinExistence type="predicted"/>
<dbReference type="Proteomes" id="UP000202511">
    <property type="component" value="Segment"/>
</dbReference>
<evidence type="ECO:0000313" key="3">
    <source>
        <dbReference type="Proteomes" id="UP000202511"/>
    </source>
</evidence>
<reference evidence="2 3" key="1">
    <citation type="journal article" date="2015" name="Parasitol. Res.">
        <title>Viruses in close associations with free-living amoebae.</title>
        <authorList>
            <person name="Scheid P."/>
        </authorList>
    </citation>
    <scope>NUCLEOTIDE SEQUENCE [LARGE SCALE GENOMIC DNA]</scope>
    <source>
        <strain evidence="2">KlaHel</strain>
    </source>
</reference>
<protein>
    <submittedName>
        <fullName evidence="2">F-box domain protein</fullName>
    </submittedName>
</protein>
<dbReference type="EMBL" id="KP136319">
    <property type="protein sequence ID" value="AJF97822.1"/>
    <property type="molecule type" value="Genomic_DNA"/>
</dbReference>
<feature type="region of interest" description="Disordered" evidence="1">
    <location>
        <begin position="363"/>
        <end position="388"/>
    </location>
</feature>
<feature type="region of interest" description="Disordered" evidence="1">
    <location>
        <begin position="139"/>
        <end position="174"/>
    </location>
</feature>
<dbReference type="Pfam" id="PF00805">
    <property type="entry name" value="Pentapeptide"/>
    <property type="match status" value="1"/>
</dbReference>
<name>A0A0B5JDL3_9VIRU</name>
<dbReference type="KEGG" id="vg:23462739"/>
<dbReference type="InterPro" id="IPR001646">
    <property type="entry name" value="5peptide_repeat"/>
</dbReference>
<evidence type="ECO:0000313" key="2">
    <source>
        <dbReference type="EMBL" id="AJF97822.1"/>
    </source>
</evidence>
<feature type="compositionally biased region" description="Polar residues" evidence="1">
    <location>
        <begin position="160"/>
        <end position="173"/>
    </location>
</feature>
<dbReference type="SUPFAM" id="SSF141571">
    <property type="entry name" value="Pentapeptide repeat-like"/>
    <property type="match status" value="1"/>
</dbReference>
<dbReference type="Gene3D" id="2.160.20.80">
    <property type="entry name" value="E3 ubiquitin-protein ligase SopA"/>
    <property type="match status" value="1"/>
</dbReference>
<dbReference type="RefSeq" id="YP_009120057.1">
    <property type="nucleotide sequence ID" value="NC_026440.1"/>
</dbReference>
<sequence length="429" mass="46558">MRVPRLRSPYGLAKFVDRCPPLVTPENHHFASTHYTYALYGPSGVTIVSRDFFAHAWPDGALVVGKRRGEHRYSIQAHYVPMLFVDTRGLSTASDGAPLLIALGPGSTFVCDQRTLAVRMHGGPSIDPALCDLVNRDPDTVADTPPGLAPDTGGPHQTPVADSSITHGTQYDANTDDDYDLVQQDFARAIASASRGRTGLDEADDMDMPDGVRAASSALLALLDTCAAATPPPALSLDNALSGGRVRDTLFVGDAELPDQTSNLDMSRCAMRQCVIVGATFDRCDFRRARFERSVFYGCRFVRCAFFGAVLVDTRFEACCFSYGVDTQAQFMAQFDIVDTASARLILAGSGAHVVQTASRHDVAPGIGEEEKDNNGKKERGNPVHRMNKNSCPARTARVIRGPQKKGVTLPLFFTMYRDCARNRAPVTH</sequence>